<dbReference type="EMBL" id="PVMZ01000016">
    <property type="protein sequence ID" value="PRX17368.1"/>
    <property type="molecule type" value="Genomic_DNA"/>
</dbReference>
<sequence>MTTVDGMREIAECTADALAAAGLVFIEDERLDELAETLRVFLSAAGLPLDEPRR</sequence>
<name>A0A2T0K3E8_9ACTN</name>
<accession>A0A2T0K3E8</accession>
<dbReference type="AlphaFoldDB" id="A0A2T0K3E8"/>
<evidence type="ECO:0000313" key="1">
    <source>
        <dbReference type="EMBL" id="PRX17368.1"/>
    </source>
</evidence>
<organism evidence="1 2">
    <name type="scientific">Actinoplanes italicus</name>
    <dbReference type="NCBI Taxonomy" id="113567"/>
    <lineage>
        <taxon>Bacteria</taxon>
        <taxon>Bacillati</taxon>
        <taxon>Actinomycetota</taxon>
        <taxon>Actinomycetes</taxon>
        <taxon>Micromonosporales</taxon>
        <taxon>Micromonosporaceae</taxon>
        <taxon>Actinoplanes</taxon>
    </lineage>
</organism>
<protein>
    <submittedName>
        <fullName evidence="1">Uncharacterized protein</fullName>
    </submittedName>
</protein>
<comment type="caution">
    <text evidence="1">The sequence shown here is derived from an EMBL/GenBank/DDBJ whole genome shotgun (WGS) entry which is preliminary data.</text>
</comment>
<keyword evidence="2" id="KW-1185">Reference proteome</keyword>
<proteinExistence type="predicted"/>
<evidence type="ECO:0000313" key="2">
    <source>
        <dbReference type="Proteomes" id="UP000239415"/>
    </source>
</evidence>
<dbReference type="RefSeq" id="WP_170154093.1">
    <property type="nucleotide sequence ID" value="NZ_BOMO01000183.1"/>
</dbReference>
<reference evidence="1 2" key="1">
    <citation type="submission" date="2018-03" db="EMBL/GenBank/DDBJ databases">
        <title>Genomic Encyclopedia of Archaeal and Bacterial Type Strains, Phase II (KMG-II): from individual species to whole genera.</title>
        <authorList>
            <person name="Goeker M."/>
        </authorList>
    </citation>
    <scope>NUCLEOTIDE SEQUENCE [LARGE SCALE GENOMIC DNA]</scope>
    <source>
        <strain evidence="1 2">DSM 43146</strain>
    </source>
</reference>
<gene>
    <name evidence="1" type="ORF">CLV67_116144</name>
</gene>
<dbReference type="Proteomes" id="UP000239415">
    <property type="component" value="Unassembled WGS sequence"/>
</dbReference>